<evidence type="ECO:0000313" key="3">
    <source>
        <dbReference type="Proteomes" id="UP000717364"/>
    </source>
</evidence>
<protein>
    <recommendedName>
        <fullName evidence="1">Contractile injection system tube protein N-terminal domain-containing protein</fullName>
    </recommendedName>
</protein>
<dbReference type="InterPro" id="IPR045361">
    <property type="entry name" value="CIS_tube_prot_N"/>
</dbReference>
<proteinExistence type="predicted"/>
<reference evidence="2" key="2">
    <citation type="journal article" date="2021" name="Mar. Drugs">
        <title>Genome Reduction and Secondary Metabolism of the Marine Sponge-Associated Cyanobacterium Leptothoe.</title>
        <authorList>
            <person name="Konstantinou D."/>
            <person name="Popin R.V."/>
            <person name="Fewer D.P."/>
            <person name="Sivonen K."/>
            <person name="Gkelis S."/>
        </authorList>
    </citation>
    <scope>NUCLEOTIDE SEQUENCE</scope>
    <source>
        <strain evidence="2">TAU-MAC 1115</strain>
    </source>
</reference>
<dbReference type="Pfam" id="PF19266">
    <property type="entry name" value="CIS_tube"/>
    <property type="match status" value="1"/>
</dbReference>
<keyword evidence="3" id="KW-1185">Reference proteome</keyword>
<accession>A0A947GH75</accession>
<organism evidence="2 3">
    <name type="scientific">Leptothoe spongobia TAU-MAC 1115</name>
    <dbReference type="NCBI Taxonomy" id="1967444"/>
    <lineage>
        <taxon>Bacteria</taxon>
        <taxon>Bacillati</taxon>
        <taxon>Cyanobacteriota</taxon>
        <taxon>Cyanophyceae</taxon>
        <taxon>Nodosilineales</taxon>
        <taxon>Cymatolegaceae</taxon>
        <taxon>Leptothoe</taxon>
        <taxon>Leptothoe spongobia</taxon>
    </lineage>
</organism>
<reference evidence="2" key="1">
    <citation type="submission" date="2020-11" db="EMBL/GenBank/DDBJ databases">
        <authorList>
            <person name="Konstantinou D."/>
            <person name="Gkelis S."/>
            <person name="Popin R."/>
            <person name="Fewer D."/>
            <person name="Sivonen K."/>
        </authorList>
    </citation>
    <scope>NUCLEOTIDE SEQUENCE</scope>
    <source>
        <strain evidence="2">TAU-MAC 1115</strain>
    </source>
</reference>
<dbReference type="EMBL" id="JADOES010000004">
    <property type="protein sequence ID" value="MBT9314503.1"/>
    <property type="molecule type" value="Genomic_DNA"/>
</dbReference>
<name>A0A947GH75_9CYAN</name>
<feature type="domain" description="Contractile injection system tube protein N-terminal" evidence="1">
    <location>
        <begin position="13"/>
        <end position="142"/>
    </location>
</feature>
<dbReference type="AlphaFoldDB" id="A0A947GH75"/>
<sequence>MSTFVKAKLIAQGGGNNIEFMFNPTELGFSRSLRLNSSGGARTDEGLPKVSFGSPEPYSVNVSGLVFDTYETGENVIDKYVENFRQAVEFMDSQERPPIYLLTWGKQEYLRCFVESLSYKLTMFLADGTPVRATVDITLTEIGEVSGAASSGTPGRGSTTRST</sequence>
<evidence type="ECO:0000259" key="1">
    <source>
        <dbReference type="Pfam" id="PF19266"/>
    </source>
</evidence>
<comment type="caution">
    <text evidence="2">The sequence shown here is derived from an EMBL/GenBank/DDBJ whole genome shotgun (WGS) entry which is preliminary data.</text>
</comment>
<dbReference type="Proteomes" id="UP000717364">
    <property type="component" value="Unassembled WGS sequence"/>
</dbReference>
<evidence type="ECO:0000313" key="2">
    <source>
        <dbReference type="EMBL" id="MBT9314503.1"/>
    </source>
</evidence>
<dbReference type="RefSeq" id="WP_215607569.1">
    <property type="nucleotide sequence ID" value="NZ_JADOES010000004.1"/>
</dbReference>
<gene>
    <name evidence="2" type="ORF">IXB50_03590</name>
</gene>